<dbReference type="InterPro" id="IPR039426">
    <property type="entry name" value="TonB-dep_rcpt-like"/>
</dbReference>
<evidence type="ECO:0000259" key="13">
    <source>
        <dbReference type="Pfam" id="PF07715"/>
    </source>
</evidence>
<evidence type="ECO:0000313" key="14">
    <source>
        <dbReference type="EMBL" id="RUO18644.1"/>
    </source>
</evidence>
<dbReference type="SUPFAM" id="SSF56935">
    <property type="entry name" value="Porins"/>
    <property type="match status" value="1"/>
</dbReference>
<dbReference type="PANTHER" id="PTHR30069">
    <property type="entry name" value="TONB-DEPENDENT OUTER MEMBRANE RECEPTOR"/>
    <property type="match status" value="1"/>
</dbReference>
<dbReference type="EMBL" id="PIPI01000008">
    <property type="protein sequence ID" value="RUO18644.1"/>
    <property type="molecule type" value="Genomic_DNA"/>
</dbReference>
<dbReference type="PROSITE" id="PS52016">
    <property type="entry name" value="TONB_DEPENDENT_REC_3"/>
    <property type="match status" value="1"/>
</dbReference>
<keyword evidence="11" id="KW-0732">Signal</keyword>
<feature type="domain" description="TonB-dependent receptor-like beta-barrel" evidence="12">
    <location>
        <begin position="250"/>
        <end position="724"/>
    </location>
</feature>
<reference evidence="14 15" key="1">
    <citation type="journal article" date="2011" name="Front. Microbiol.">
        <title>Genomic signatures of strain selection and enhancement in Bacillus atrophaeus var. globigii, a historical biowarfare simulant.</title>
        <authorList>
            <person name="Gibbons H.S."/>
            <person name="Broomall S.M."/>
            <person name="McNew L.A."/>
            <person name="Daligault H."/>
            <person name="Chapman C."/>
            <person name="Bruce D."/>
            <person name="Karavis M."/>
            <person name="Krepps M."/>
            <person name="McGregor P.A."/>
            <person name="Hong C."/>
            <person name="Park K.H."/>
            <person name="Akmal A."/>
            <person name="Feldman A."/>
            <person name="Lin J.S."/>
            <person name="Chang W.E."/>
            <person name="Higgs B.W."/>
            <person name="Demirev P."/>
            <person name="Lindquist J."/>
            <person name="Liem A."/>
            <person name="Fochler E."/>
            <person name="Read T.D."/>
            <person name="Tapia R."/>
            <person name="Johnson S."/>
            <person name="Bishop-Lilly K.A."/>
            <person name="Detter C."/>
            <person name="Han C."/>
            <person name="Sozhamannan S."/>
            <person name="Rosenzweig C.N."/>
            <person name="Skowronski E.W."/>
        </authorList>
    </citation>
    <scope>NUCLEOTIDE SEQUENCE [LARGE SCALE GENOMIC DNA]</scope>
    <source>
        <strain evidence="14 15">AK5</strain>
    </source>
</reference>
<dbReference type="Pfam" id="PF00593">
    <property type="entry name" value="TonB_dep_Rec_b-barrel"/>
    <property type="match status" value="1"/>
</dbReference>
<dbReference type="Gene3D" id="2.170.130.10">
    <property type="entry name" value="TonB-dependent receptor, plug domain"/>
    <property type="match status" value="1"/>
</dbReference>
<evidence type="ECO:0000256" key="9">
    <source>
        <dbReference type="RuleBase" id="RU003357"/>
    </source>
</evidence>
<protein>
    <recommendedName>
        <fullName evidence="16">TonB-dependent receptor</fullName>
    </recommendedName>
</protein>
<evidence type="ECO:0000259" key="12">
    <source>
        <dbReference type="Pfam" id="PF00593"/>
    </source>
</evidence>
<keyword evidence="5 9" id="KW-0798">TonB box</keyword>
<name>A0A432VQU5_9GAMM</name>
<proteinExistence type="inferred from homology"/>
<evidence type="ECO:0000256" key="5">
    <source>
        <dbReference type="ARBA" id="ARBA00023077"/>
    </source>
</evidence>
<evidence type="ECO:0000256" key="2">
    <source>
        <dbReference type="ARBA" id="ARBA00022448"/>
    </source>
</evidence>
<dbReference type="PANTHER" id="PTHR30069:SF40">
    <property type="entry name" value="TONB-DEPENDENT RECEPTOR NMB0964-RELATED"/>
    <property type="match status" value="1"/>
</dbReference>
<keyword evidence="3 8" id="KW-1134">Transmembrane beta strand</keyword>
<sequence length="755" mass="84547">MFKPTSIALAVSAILVPSLAFADKPDASTEKSYERIVVTASPLEKTALETAQPVYVLHGDELRKSEAATLGETLRNLPGVQATYFSPTASSPIIRGLEGPRVKIVQNGLDVADISRGGPDHAVSTEASTAQQIEVLRGPATLLFGSGASGGVVNVVDNRVPRQPIDGIEGAYTLRYNSVATERSGSFELNAGNGRFAWHLDGFKRRANDYRVPRFVPGGEHHDDHDDHGHAHDDHAHDHHDDHAADYTRRIDNSFTDDQGATIGASLFFDNGFAGLSFGRLERDYGLPGHSHGADEHDAEHDHADHSDEIFARMRQDRFQAISGLINPIRGIERLEFNFGYTELTHEEIEDGFVETGFNLEQTELRVIARHSPVAGWRGAFGLQYSHQDYDSFGFEAYTPHTETDLMGVFWIGEREIQPGMSWELGGRIETVELHSHGFEDLEYTPMSLSTGLNWQVAPSLKLSSSVSYSERAPHANELFSNGPHFATRNYEIGGVYTIAHNDHYHDHDHGHDSHGEYHYTLAAAERALEKERSMNLDFGFHFEGDKWHLDTNLFFNRVNNFIYLHNTGLVKGDLDTELFHDGHDHDHGHDHGHDDHGHAHNIDDLPVYQYRQRGAELYGYEISGRYVFNQNWKLNGFSDYTRAVFSDGGNVPRIPSQRVGLSGTYTQEKWDATLDYVHYMAQNRTAENEHSTDGFGLLGLRLNYYPGYMGGQDFAVYFKIDNITNELGYAHSSFIRDYAPLPGRNFGIGFRASF</sequence>
<evidence type="ECO:0000256" key="6">
    <source>
        <dbReference type="ARBA" id="ARBA00023136"/>
    </source>
</evidence>
<feature type="domain" description="TonB-dependent receptor plug" evidence="13">
    <location>
        <begin position="48"/>
        <end position="152"/>
    </location>
</feature>
<evidence type="ECO:0000256" key="4">
    <source>
        <dbReference type="ARBA" id="ARBA00022692"/>
    </source>
</evidence>
<dbReference type="InterPro" id="IPR000531">
    <property type="entry name" value="Beta-barrel_TonB"/>
</dbReference>
<evidence type="ECO:0000256" key="11">
    <source>
        <dbReference type="SAM" id="SignalP"/>
    </source>
</evidence>
<comment type="caution">
    <text evidence="14">The sequence shown here is derived from an EMBL/GenBank/DDBJ whole genome shotgun (WGS) entry which is preliminary data.</text>
</comment>
<evidence type="ECO:0000256" key="10">
    <source>
        <dbReference type="SAM" id="MobiDB-lite"/>
    </source>
</evidence>
<evidence type="ECO:0000256" key="1">
    <source>
        <dbReference type="ARBA" id="ARBA00004571"/>
    </source>
</evidence>
<dbReference type="RefSeq" id="WP_126793832.1">
    <property type="nucleotide sequence ID" value="NZ_PIPI01000008.1"/>
</dbReference>
<dbReference type="InterPro" id="IPR036942">
    <property type="entry name" value="Beta-barrel_TonB_sf"/>
</dbReference>
<dbReference type="InterPro" id="IPR012910">
    <property type="entry name" value="Plug_dom"/>
</dbReference>
<evidence type="ECO:0000256" key="8">
    <source>
        <dbReference type="PROSITE-ProRule" id="PRU01360"/>
    </source>
</evidence>
<organism evidence="14 15">
    <name type="scientific">Aliidiomarina haloalkalitolerans</name>
    <dbReference type="NCBI Taxonomy" id="859059"/>
    <lineage>
        <taxon>Bacteria</taxon>
        <taxon>Pseudomonadati</taxon>
        <taxon>Pseudomonadota</taxon>
        <taxon>Gammaproteobacteria</taxon>
        <taxon>Alteromonadales</taxon>
        <taxon>Idiomarinaceae</taxon>
        <taxon>Aliidiomarina</taxon>
    </lineage>
</organism>
<dbReference type="GO" id="GO:0044718">
    <property type="term" value="P:siderophore transmembrane transport"/>
    <property type="evidence" value="ECO:0007669"/>
    <property type="project" value="TreeGrafter"/>
</dbReference>
<dbReference type="GO" id="GO:0015344">
    <property type="term" value="F:siderophore uptake transmembrane transporter activity"/>
    <property type="evidence" value="ECO:0007669"/>
    <property type="project" value="TreeGrafter"/>
</dbReference>
<comment type="subcellular location">
    <subcellularLocation>
        <location evidence="1 8">Cell outer membrane</location>
        <topology evidence="1 8">Multi-pass membrane protein</topology>
    </subcellularLocation>
</comment>
<dbReference type="OrthoDB" id="9795928at2"/>
<dbReference type="Gene3D" id="2.40.170.20">
    <property type="entry name" value="TonB-dependent receptor, beta-barrel domain"/>
    <property type="match status" value="1"/>
</dbReference>
<evidence type="ECO:0000256" key="3">
    <source>
        <dbReference type="ARBA" id="ARBA00022452"/>
    </source>
</evidence>
<evidence type="ECO:0008006" key="16">
    <source>
        <dbReference type="Google" id="ProtNLM"/>
    </source>
</evidence>
<dbReference type="InterPro" id="IPR037066">
    <property type="entry name" value="Plug_dom_sf"/>
</dbReference>
<feature type="compositionally biased region" description="Basic and acidic residues" evidence="10">
    <location>
        <begin position="219"/>
        <end position="242"/>
    </location>
</feature>
<dbReference type="AlphaFoldDB" id="A0A432VQU5"/>
<feature type="chain" id="PRO_5019301969" description="TonB-dependent receptor" evidence="11">
    <location>
        <begin position="23"/>
        <end position="755"/>
    </location>
</feature>
<feature type="region of interest" description="Disordered" evidence="10">
    <location>
        <begin position="214"/>
        <end position="242"/>
    </location>
</feature>
<keyword evidence="4 8" id="KW-0812">Transmembrane</keyword>
<dbReference type="Proteomes" id="UP000288212">
    <property type="component" value="Unassembled WGS sequence"/>
</dbReference>
<dbReference type="Pfam" id="PF07715">
    <property type="entry name" value="Plug"/>
    <property type="match status" value="1"/>
</dbReference>
<evidence type="ECO:0000313" key="15">
    <source>
        <dbReference type="Proteomes" id="UP000288212"/>
    </source>
</evidence>
<keyword evidence="6 8" id="KW-0472">Membrane</keyword>
<keyword evidence="15" id="KW-1185">Reference proteome</keyword>
<feature type="signal peptide" evidence="11">
    <location>
        <begin position="1"/>
        <end position="22"/>
    </location>
</feature>
<accession>A0A432VQU5</accession>
<keyword evidence="2 8" id="KW-0813">Transport</keyword>
<dbReference type="GO" id="GO:0009279">
    <property type="term" value="C:cell outer membrane"/>
    <property type="evidence" value="ECO:0007669"/>
    <property type="project" value="UniProtKB-SubCell"/>
</dbReference>
<evidence type="ECO:0000256" key="7">
    <source>
        <dbReference type="ARBA" id="ARBA00023237"/>
    </source>
</evidence>
<gene>
    <name evidence="14" type="ORF">CWE06_10395</name>
</gene>
<keyword evidence="7 8" id="KW-0998">Cell outer membrane</keyword>
<comment type="similarity">
    <text evidence="8 9">Belongs to the TonB-dependent receptor family.</text>
</comment>